<comment type="caution">
    <text evidence="1">The sequence shown here is derived from an EMBL/GenBank/DDBJ whole genome shotgun (WGS) entry which is preliminary data.</text>
</comment>
<organism evidence="1 2">
    <name type="scientific">Candidatus Solincola sediminis</name>
    <dbReference type="NCBI Taxonomy" id="1797199"/>
    <lineage>
        <taxon>Bacteria</taxon>
        <taxon>Bacillati</taxon>
        <taxon>Actinomycetota</taxon>
        <taxon>Candidatus Geothermincolia</taxon>
        <taxon>Candidatus Geothermincolales</taxon>
        <taxon>Candidatus Geothermincolaceae</taxon>
        <taxon>Candidatus Solincola</taxon>
    </lineage>
</organism>
<sequence>MRSIVKTPPRLIEDGRVAEFGAFSEPFKELNLDQAEVFGSRGKIPAGLVRFRLKEWQHFGIIHPEHYIGLVIFNAKFLGVSFVYHYARDTGIRIEHAKQGPAAKAILAETTWNGECSYEARGYSIHVKNRLEDGYHQILVDVAERKQLPGIQGEFRMLEDITRYEPLVVVSPFSANRPLYTHKAACPVEGRITVGDRVIELDPQRDVCLLDEQKAFYPYHSFWKWMTFAGRSEDASIIAANLCQNNIANDEEYSENCYWVGGKIFLTGAARFGYSEADILGPWFIKTTDGLADLDFQPQGERAERIKVGPIMSDFHQPFGLFKGKLGSGRKAVKVKDLFGLCEQHITRY</sequence>
<reference evidence="1 2" key="1">
    <citation type="journal article" date="2016" name="Nat. Commun.">
        <title>Thousands of microbial genomes shed light on interconnected biogeochemical processes in an aquifer system.</title>
        <authorList>
            <person name="Anantharaman K."/>
            <person name="Brown C.T."/>
            <person name="Hug L.A."/>
            <person name="Sharon I."/>
            <person name="Castelle C.J."/>
            <person name="Probst A.J."/>
            <person name="Thomas B.C."/>
            <person name="Singh A."/>
            <person name="Wilkins M.J."/>
            <person name="Karaoz U."/>
            <person name="Brodie E.L."/>
            <person name="Williams K.H."/>
            <person name="Hubbard S.S."/>
            <person name="Banfield J.F."/>
        </authorList>
    </citation>
    <scope>NUCLEOTIDE SEQUENCE [LARGE SCALE GENOMIC DNA]</scope>
</reference>
<dbReference type="STRING" id="1797197.A2Y75_07565"/>
<accession>A0A1F2WK98</accession>
<proteinExistence type="predicted"/>
<dbReference type="Pfam" id="PF10974">
    <property type="entry name" value="DUF2804"/>
    <property type="match status" value="1"/>
</dbReference>
<name>A0A1F2WK98_9ACTN</name>
<dbReference type="Proteomes" id="UP000177876">
    <property type="component" value="Unassembled WGS sequence"/>
</dbReference>
<dbReference type="PANTHER" id="PTHR35868">
    <property type="entry name" value="DUF2804 DOMAIN-CONTAINING PROTEIN-RELATED"/>
    <property type="match status" value="1"/>
</dbReference>
<evidence type="ECO:0000313" key="2">
    <source>
        <dbReference type="Proteomes" id="UP000177876"/>
    </source>
</evidence>
<dbReference type="AlphaFoldDB" id="A0A1F2WK98"/>
<dbReference type="EMBL" id="MELK01000035">
    <property type="protein sequence ID" value="OFW57279.1"/>
    <property type="molecule type" value="Genomic_DNA"/>
</dbReference>
<evidence type="ECO:0000313" key="1">
    <source>
        <dbReference type="EMBL" id="OFW57279.1"/>
    </source>
</evidence>
<dbReference type="InterPro" id="IPR021243">
    <property type="entry name" value="DUF2804"/>
</dbReference>
<evidence type="ECO:0008006" key="3">
    <source>
        <dbReference type="Google" id="ProtNLM"/>
    </source>
</evidence>
<protein>
    <recommendedName>
        <fullName evidence="3">DUF2804 domain-containing protein</fullName>
    </recommendedName>
</protein>
<gene>
    <name evidence="1" type="ORF">A2Y75_07565</name>
</gene>
<dbReference type="PANTHER" id="PTHR35868:SF4">
    <property type="entry name" value="DUF2804 DOMAIN-CONTAINING PROTEIN"/>
    <property type="match status" value="1"/>
</dbReference>